<accession>A0A7Y0SG77</accession>
<feature type="region of interest" description="Disordered" evidence="1">
    <location>
        <begin position="40"/>
        <end position="67"/>
    </location>
</feature>
<dbReference type="EMBL" id="JABCLB010001100">
    <property type="protein sequence ID" value="NMU82909.1"/>
    <property type="molecule type" value="Genomic_DNA"/>
</dbReference>
<dbReference type="AlphaFoldDB" id="A0A7Y0SG77"/>
<organism evidence="2 3">
    <name type="scientific">Vibrio parahaemolyticus</name>
    <dbReference type="NCBI Taxonomy" id="670"/>
    <lineage>
        <taxon>Bacteria</taxon>
        <taxon>Pseudomonadati</taxon>
        <taxon>Pseudomonadota</taxon>
        <taxon>Gammaproteobacteria</taxon>
        <taxon>Vibrionales</taxon>
        <taxon>Vibrionaceae</taxon>
        <taxon>Vibrio</taxon>
    </lineage>
</organism>
<evidence type="ECO:0000313" key="2">
    <source>
        <dbReference type="EMBL" id="NMU82909.1"/>
    </source>
</evidence>
<sequence length="67" mass="7280">RALQAGKEVRINQDKSVSLVLWDDGTSDLVFHKPGSKSDVLSMPFNQSTSNPSSGSMSFQQWSGGNH</sequence>
<comment type="caution">
    <text evidence="2">The sequence shown here is derived from an EMBL/GenBank/DDBJ whole genome shotgun (WGS) entry which is preliminary data.</text>
</comment>
<proteinExistence type="predicted"/>
<protein>
    <submittedName>
        <fullName evidence="2">Replication protein</fullName>
    </submittedName>
</protein>
<dbReference type="Proteomes" id="UP000518904">
    <property type="component" value="Unassembled WGS sequence"/>
</dbReference>
<gene>
    <name evidence="2" type="ORF">HKB16_08440</name>
</gene>
<name>A0A7Y0SG77_VIBPH</name>
<evidence type="ECO:0000313" key="3">
    <source>
        <dbReference type="Proteomes" id="UP000518904"/>
    </source>
</evidence>
<feature type="non-terminal residue" evidence="2">
    <location>
        <position position="1"/>
    </location>
</feature>
<feature type="compositionally biased region" description="Polar residues" evidence="1">
    <location>
        <begin position="44"/>
        <end position="67"/>
    </location>
</feature>
<reference evidence="2 3" key="1">
    <citation type="submission" date="2020-04" db="EMBL/GenBank/DDBJ databases">
        <title>Whole-genome sequencing of Vibrio spp. from China reveals different genetic environments of blaCTX-M-14 among diverse lineages.</title>
        <authorList>
            <person name="Zheng Z."/>
            <person name="Ye L."/>
            <person name="Chen S."/>
        </authorList>
    </citation>
    <scope>NUCLEOTIDE SEQUENCE [LARGE SCALE GENOMIC DNA]</scope>
    <source>
        <strain evidence="2 3">Vb0551</strain>
    </source>
</reference>
<evidence type="ECO:0000256" key="1">
    <source>
        <dbReference type="SAM" id="MobiDB-lite"/>
    </source>
</evidence>